<accession>A0A7X9IKD6</accession>
<dbReference type="PIRSF" id="PIRSF006485">
    <property type="entry name" value="GTP-binding_EngA"/>
    <property type="match status" value="1"/>
</dbReference>
<evidence type="ECO:0000256" key="4">
    <source>
        <dbReference type="ARBA" id="ARBA00022737"/>
    </source>
</evidence>
<feature type="domain" description="EngA-type G" evidence="11">
    <location>
        <begin position="187"/>
        <end position="364"/>
    </location>
</feature>
<gene>
    <name evidence="8" type="primary">der</name>
    <name evidence="12" type="ORF">GYA55_07580</name>
</gene>
<evidence type="ECO:0000256" key="2">
    <source>
        <dbReference type="ARBA" id="ARBA00020953"/>
    </source>
</evidence>
<keyword evidence="5 8" id="KW-0547">Nucleotide-binding</keyword>
<dbReference type="Pfam" id="PF14714">
    <property type="entry name" value="KH_dom-like"/>
    <property type="match status" value="1"/>
</dbReference>
<dbReference type="GO" id="GO:0005525">
    <property type="term" value="F:GTP binding"/>
    <property type="evidence" value="ECO:0007669"/>
    <property type="project" value="UniProtKB-UniRule"/>
</dbReference>
<dbReference type="AlphaFoldDB" id="A0A7X9IKD6"/>
<evidence type="ECO:0000313" key="12">
    <source>
        <dbReference type="EMBL" id="NMC63014.1"/>
    </source>
</evidence>
<dbReference type="SMART" id="SM00382">
    <property type="entry name" value="AAA"/>
    <property type="match status" value="2"/>
</dbReference>
<keyword evidence="4 10" id="KW-0677">Repeat</keyword>
<comment type="subunit">
    <text evidence="8">Associates with the 50S ribosomal subunit.</text>
</comment>
<dbReference type="GO" id="GO:0043022">
    <property type="term" value="F:ribosome binding"/>
    <property type="evidence" value="ECO:0007669"/>
    <property type="project" value="TreeGrafter"/>
</dbReference>
<evidence type="ECO:0000256" key="8">
    <source>
        <dbReference type="HAMAP-Rule" id="MF_00195"/>
    </source>
</evidence>
<evidence type="ECO:0000256" key="5">
    <source>
        <dbReference type="ARBA" id="ARBA00022741"/>
    </source>
</evidence>
<keyword evidence="3 8" id="KW-0690">Ribosome biogenesis</keyword>
<dbReference type="PANTHER" id="PTHR43834">
    <property type="entry name" value="GTPASE DER"/>
    <property type="match status" value="1"/>
</dbReference>
<dbReference type="InterPro" id="IPR027417">
    <property type="entry name" value="P-loop_NTPase"/>
</dbReference>
<dbReference type="Gene3D" id="3.30.300.20">
    <property type="match status" value="1"/>
</dbReference>
<dbReference type="NCBIfam" id="TIGR00231">
    <property type="entry name" value="small_GTP"/>
    <property type="match status" value="2"/>
</dbReference>
<dbReference type="InterPro" id="IPR015946">
    <property type="entry name" value="KH_dom-like_a/b"/>
</dbReference>
<dbReference type="InterPro" id="IPR005225">
    <property type="entry name" value="Small_GTP-bd"/>
</dbReference>
<evidence type="ECO:0000256" key="1">
    <source>
        <dbReference type="ARBA" id="ARBA00008279"/>
    </source>
</evidence>
<dbReference type="SUPFAM" id="SSF52540">
    <property type="entry name" value="P-loop containing nucleoside triphosphate hydrolases"/>
    <property type="match status" value="2"/>
</dbReference>
<dbReference type="CDD" id="cd01895">
    <property type="entry name" value="EngA2"/>
    <property type="match status" value="1"/>
</dbReference>
<dbReference type="FunFam" id="3.30.300.20:FF:000004">
    <property type="entry name" value="GTPase Der"/>
    <property type="match status" value="1"/>
</dbReference>
<evidence type="ECO:0000259" key="11">
    <source>
        <dbReference type="PROSITE" id="PS51712"/>
    </source>
</evidence>
<evidence type="ECO:0000256" key="9">
    <source>
        <dbReference type="PROSITE-ProRule" id="PRU01049"/>
    </source>
</evidence>
<evidence type="ECO:0000256" key="6">
    <source>
        <dbReference type="ARBA" id="ARBA00023134"/>
    </source>
</evidence>
<proteinExistence type="inferred from homology"/>
<feature type="binding site" evidence="8">
    <location>
        <begin position="193"/>
        <end position="200"/>
    </location>
    <ligand>
        <name>GTP</name>
        <dbReference type="ChEBI" id="CHEBI:37565"/>
        <label>2</label>
    </ligand>
</feature>
<sequence>MTRKLPTIAIVGRTNVGKSTLFNALAGKRLSIVEDEPGVTRDRAYTLVERFDFPFTLIDTGGIIGEEDSPFTDIVRAQAELAIDEADLVLVLFDGLVGLHPKDDEVVDLLRRSKKPVVWCVNKCEKQLTINASAEFYALGIEDFICISASKGIGILELVKKMNRLLRPILDTKEDCPPEGDQKENPIKIAVVGRPNVGKSTFVNQLLGKERLVTSPVAGTTRDSIDVHFQYEGKDYVIVDTAGLRRKAKVEDATIERYANLRALKALSDCDVAILVLDAQDGVPSDHDKKIANLAHERGRALVIAMNKWDLIEKDHKTAKEFEDNVKNAFKYTAYAPIIFVSAKTGKRCSSVLKKASTVFRLANERIPTPQVTRIFQEAFRRTPPPVVKGSAPKLYYATQAGVAPPTFVLFVSKPRRIPDSYVRYLRSFLRDEFPFEGSDVKIMLRKKPSKKEGD</sequence>
<evidence type="ECO:0000256" key="7">
    <source>
        <dbReference type="ARBA" id="ARBA00032345"/>
    </source>
</evidence>
<organism evidence="12 13">
    <name type="scientific">SAR324 cluster bacterium</name>
    <dbReference type="NCBI Taxonomy" id="2024889"/>
    <lineage>
        <taxon>Bacteria</taxon>
        <taxon>Deltaproteobacteria</taxon>
        <taxon>SAR324 cluster</taxon>
    </lineage>
</organism>
<feature type="binding site" evidence="8">
    <location>
        <begin position="12"/>
        <end position="19"/>
    </location>
    <ligand>
        <name>GTP</name>
        <dbReference type="ChEBI" id="CHEBI:37565"/>
        <label>1</label>
    </ligand>
</feature>
<dbReference type="GO" id="GO:0042254">
    <property type="term" value="P:ribosome biogenesis"/>
    <property type="evidence" value="ECO:0007669"/>
    <property type="project" value="UniProtKB-KW"/>
</dbReference>
<dbReference type="PROSITE" id="PS51712">
    <property type="entry name" value="G_ENGA"/>
    <property type="match status" value="2"/>
</dbReference>
<feature type="binding site" evidence="8">
    <location>
        <begin position="307"/>
        <end position="310"/>
    </location>
    <ligand>
        <name>GTP</name>
        <dbReference type="ChEBI" id="CHEBI:37565"/>
        <label>2</label>
    </ligand>
</feature>
<dbReference type="Proteomes" id="UP000524246">
    <property type="component" value="Unassembled WGS sequence"/>
</dbReference>
<feature type="binding site" evidence="8">
    <location>
        <begin position="122"/>
        <end position="125"/>
    </location>
    <ligand>
        <name>GTP</name>
        <dbReference type="ChEBI" id="CHEBI:37565"/>
        <label>1</label>
    </ligand>
</feature>
<evidence type="ECO:0000256" key="3">
    <source>
        <dbReference type="ARBA" id="ARBA00022517"/>
    </source>
</evidence>
<dbReference type="NCBIfam" id="TIGR03594">
    <property type="entry name" value="GTPase_EngA"/>
    <property type="match status" value="1"/>
</dbReference>
<name>A0A7X9IKD6_9DELT</name>
<comment type="caution">
    <text evidence="12">The sequence shown here is derived from an EMBL/GenBank/DDBJ whole genome shotgun (WGS) entry which is preliminary data.</text>
</comment>
<feature type="binding site" evidence="8">
    <location>
        <begin position="240"/>
        <end position="244"/>
    </location>
    <ligand>
        <name>GTP</name>
        <dbReference type="ChEBI" id="CHEBI:37565"/>
        <label>2</label>
    </ligand>
</feature>
<keyword evidence="6 8" id="KW-0342">GTP-binding</keyword>
<dbReference type="CDD" id="cd01894">
    <property type="entry name" value="EngA1"/>
    <property type="match status" value="1"/>
</dbReference>
<dbReference type="InterPro" id="IPR031166">
    <property type="entry name" value="G_ENGA"/>
</dbReference>
<dbReference type="HAMAP" id="MF_00195">
    <property type="entry name" value="GTPase_Der"/>
    <property type="match status" value="1"/>
</dbReference>
<dbReference type="FunFam" id="3.40.50.300:FF:000040">
    <property type="entry name" value="GTPase Der"/>
    <property type="match status" value="1"/>
</dbReference>
<evidence type="ECO:0000313" key="13">
    <source>
        <dbReference type="Proteomes" id="UP000524246"/>
    </source>
</evidence>
<dbReference type="Gene3D" id="3.40.50.300">
    <property type="entry name" value="P-loop containing nucleotide triphosphate hydrolases"/>
    <property type="match status" value="2"/>
</dbReference>
<feature type="binding site" evidence="8">
    <location>
        <begin position="59"/>
        <end position="63"/>
    </location>
    <ligand>
        <name>GTP</name>
        <dbReference type="ChEBI" id="CHEBI:37565"/>
        <label>1</label>
    </ligand>
</feature>
<dbReference type="PRINTS" id="PR00326">
    <property type="entry name" value="GTP1OBG"/>
</dbReference>
<feature type="domain" description="EngA-type G" evidence="11">
    <location>
        <begin position="6"/>
        <end position="170"/>
    </location>
</feature>
<dbReference type="InterPro" id="IPR006073">
    <property type="entry name" value="GTP-bd"/>
</dbReference>
<dbReference type="Pfam" id="PF01926">
    <property type="entry name" value="MMR_HSR1"/>
    <property type="match status" value="2"/>
</dbReference>
<protein>
    <recommendedName>
        <fullName evidence="2 8">GTPase Der</fullName>
    </recommendedName>
    <alternativeName>
        <fullName evidence="7 8">GTP-binding protein EngA</fullName>
    </alternativeName>
</protein>
<evidence type="ECO:0000256" key="10">
    <source>
        <dbReference type="RuleBase" id="RU004481"/>
    </source>
</evidence>
<comment type="function">
    <text evidence="8 10">GTPase that plays an essential role in the late steps of ribosome biogenesis.</text>
</comment>
<dbReference type="InterPro" id="IPR032859">
    <property type="entry name" value="KH_dom-like"/>
</dbReference>
<reference evidence="12 13" key="1">
    <citation type="journal article" date="2020" name="Biotechnol. Biofuels">
        <title>New insights from the biogas microbiome by comprehensive genome-resolved metagenomics of nearly 1600 species originating from multiple anaerobic digesters.</title>
        <authorList>
            <person name="Campanaro S."/>
            <person name="Treu L."/>
            <person name="Rodriguez-R L.M."/>
            <person name="Kovalovszki A."/>
            <person name="Ziels R.M."/>
            <person name="Maus I."/>
            <person name="Zhu X."/>
            <person name="Kougias P.G."/>
            <person name="Basile A."/>
            <person name="Luo G."/>
            <person name="Schluter A."/>
            <person name="Konstantinidis K.T."/>
            <person name="Angelidaki I."/>
        </authorList>
    </citation>
    <scope>NUCLEOTIDE SEQUENCE [LARGE SCALE GENOMIC DNA]</scope>
    <source>
        <strain evidence="12">AS27yjCOA_65</strain>
    </source>
</reference>
<dbReference type="EMBL" id="JAAZON010000330">
    <property type="protein sequence ID" value="NMC63014.1"/>
    <property type="molecule type" value="Genomic_DNA"/>
</dbReference>
<dbReference type="InterPro" id="IPR003593">
    <property type="entry name" value="AAA+_ATPase"/>
</dbReference>
<dbReference type="InterPro" id="IPR016484">
    <property type="entry name" value="GTPase_Der"/>
</dbReference>
<comment type="similarity">
    <text evidence="1 8 9 10">Belongs to the TRAFAC class TrmE-Era-EngA-EngB-Septin-like GTPase superfamily. EngA (Der) GTPase family.</text>
</comment>
<dbReference type="PANTHER" id="PTHR43834:SF6">
    <property type="entry name" value="GTPASE DER"/>
    <property type="match status" value="1"/>
</dbReference>